<dbReference type="Proteomes" id="UP000306630">
    <property type="component" value="Unassembled WGS sequence"/>
</dbReference>
<evidence type="ECO:0000313" key="3">
    <source>
        <dbReference type="Proteomes" id="UP000306630"/>
    </source>
</evidence>
<keyword evidence="1" id="KW-0732">Signal</keyword>
<reference evidence="2 3" key="1">
    <citation type="submission" date="2019-04" db="EMBL/GenBank/DDBJ databases">
        <title>Microbes associate with the intestines of laboratory mice.</title>
        <authorList>
            <person name="Navarre W."/>
            <person name="Wong E."/>
            <person name="Huang K."/>
            <person name="Tropini C."/>
            <person name="Ng K."/>
            <person name="Yu B."/>
        </authorList>
    </citation>
    <scope>NUCLEOTIDE SEQUENCE [LARGE SCALE GENOMIC DNA]</scope>
    <source>
        <strain evidence="2 3">NM06_A21</strain>
    </source>
</reference>
<dbReference type="InterPro" id="IPR053139">
    <property type="entry name" value="Surface_bspA-like"/>
</dbReference>
<dbReference type="InterPro" id="IPR032675">
    <property type="entry name" value="LRR_dom_sf"/>
</dbReference>
<gene>
    <name evidence="2" type="ORF">E5333_14495</name>
</gene>
<name>A0A4S2FJ39_9BACT</name>
<dbReference type="SUPFAM" id="SSF52058">
    <property type="entry name" value="L domain-like"/>
    <property type="match status" value="1"/>
</dbReference>
<organism evidence="2 3">
    <name type="scientific">Muribaculum intestinale</name>
    <dbReference type="NCBI Taxonomy" id="1796646"/>
    <lineage>
        <taxon>Bacteria</taxon>
        <taxon>Pseudomonadati</taxon>
        <taxon>Bacteroidota</taxon>
        <taxon>Bacteroidia</taxon>
        <taxon>Bacteroidales</taxon>
        <taxon>Muribaculaceae</taxon>
        <taxon>Muribaculum</taxon>
    </lineage>
</organism>
<dbReference type="PANTHER" id="PTHR45661:SF3">
    <property type="entry name" value="IG-LIKE DOMAIN-CONTAINING PROTEIN"/>
    <property type="match status" value="1"/>
</dbReference>
<accession>A0A4S2FJ39</accession>
<proteinExistence type="predicted"/>
<sequence length="880" mass="98053">MEKSKKLLVSVLIGLLQFIAVGQVTANAQSTAGIYTVTINTPGTFGHVMLQTVDNWSDVVELTVNGQLNTSDMAYFSRMVNMTKLDLSHTDISSISGCEGLDRLQTVILPESVIKITDNAFTDCTSLSTINLSQIVEICTSSFKNCKNLNGNLTLTNLKTIGDYAFRDCTGITSVEMPVATEIGRNAFQSCSKLQSVDIPNCISLGTDDIPYDYKGECFRGCSSLSTITLSDKLKYIPYATFQSTNLTSIKLPAELIKIGRDAFRYSKLSAIDIPEGVTEIQDYAFYECPIETITLPSTLEAIRDQAFYYLEGNYNSSTGTYDYTYTLKDVYCKCAIPIVSTTFNNDMAKGATLHVPAFSVSAYKLDDNWYKFNKIVAIDGDLSDITINNSFTIIDYSGLANNPNITLTSSELQQTVAHLTISADQSLSLNNFRQHHILDKDDNYNSVNSYPSCTSLITNNEVRANNVTTKIFLPTKQWSFISLPYDVNVSSIVVPEGIMWVVRRYNGSNRAAMSGETWENMTAGQILNAGEGYIFHCINESSDFWGTDYIEFEFPAINNSNKNNLFTCDDVEKTIQEYPAEFSHNRGWNLTGNPYPSYMNSRYIEFQAPITVWNGDGYTAYSLTDDEYILHPSEAFFVQCPINTNRIKFLKEGRTHSYFQFPSFDSRVKAQSSDGRSILNFILAGDSYSDRTRLVLNETASYDYEIERDASKFMSNNESVPQIYIIDNGIHYSIDERPMGTGEYSLGVRIGQEGEYTISINTNDTDYDIMLTDKETDETINLSEKSYSFRSLAQTINNRFIVKIISKGGMSSIENAIATGEAVFTVDGHQLSVANGSPVSIYSTDGKLIYNGTVEDSLELPTGIYLLSINNSTHKIAIK</sequence>
<dbReference type="RefSeq" id="WP_135993962.1">
    <property type="nucleotide sequence ID" value="NZ_CAPAIF010000028.1"/>
</dbReference>
<dbReference type="InterPro" id="IPR026906">
    <property type="entry name" value="LRR_5"/>
</dbReference>
<dbReference type="Gene3D" id="3.80.10.10">
    <property type="entry name" value="Ribonuclease Inhibitor"/>
    <property type="match status" value="3"/>
</dbReference>
<dbReference type="PANTHER" id="PTHR45661">
    <property type="entry name" value="SURFACE ANTIGEN"/>
    <property type="match status" value="1"/>
</dbReference>
<dbReference type="AlphaFoldDB" id="A0A4S2FJ39"/>
<comment type="caution">
    <text evidence="2">The sequence shown here is derived from an EMBL/GenBank/DDBJ whole genome shotgun (WGS) entry which is preliminary data.</text>
</comment>
<dbReference type="Pfam" id="PF13306">
    <property type="entry name" value="LRR_5"/>
    <property type="match status" value="2"/>
</dbReference>
<evidence type="ECO:0000313" key="2">
    <source>
        <dbReference type="EMBL" id="TGY68862.1"/>
    </source>
</evidence>
<feature type="signal peptide" evidence="1">
    <location>
        <begin position="1"/>
        <end position="26"/>
    </location>
</feature>
<feature type="chain" id="PRO_5020771142" evidence="1">
    <location>
        <begin position="27"/>
        <end position="880"/>
    </location>
</feature>
<evidence type="ECO:0000256" key="1">
    <source>
        <dbReference type="SAM" id="SignalP"/>
    </source>
</evidence>
<protein>
    <submittedName>
        <fullName evidence="2">Leucine-rich repeat domain-containing protein</fullName>
    </submittedName>
</protein>
<dbReference type="EMBL" id="SRYD01000084">
    <property type="protein sequence ID" value="TGY68862.1"/>
    <property type="molecule type" value="Genomic_DNA"/>
</dbReference>